<dbReference type="Pfam" id="PF07221">
    <property type="entry name" value="GlcNAc_2-epim"/>
    <property type="match status" value="1"/>
</dbReference>
<comment type="similarity">
    <text evidence="1">Belongs to the N-acylglucosamine 2-epimerase family.</text>
</comment>
<gene>
    <name evidence="3" type="ORF">C5Y83_27835</name>
</gene>
<dbReference type="FunFam" id="1.50.10.10:FF:000021">
    <property type="entry name" value="N-acylglucosamine 2-epimerase"/>
    <property type="match status" value="1"/>
</dbReference>
<dbReference type="GO" id="GO:0005975">
    <property type="term" value="P:carbohydrate metabolic process"/>
    <property type="evidence" value="ECO:0007669"/>
    <property type="project" value="InterPro"/>
</dbReference>
<dbReference type="RefSeq" id="WP_105333097.1">
    <property type="nucleotide sequence ID" value="NZ_PUHY01000016.1"/>
</dbReference>
<dbReference type="EMBL" id="PUHY01000016">
    <property type="protein sequence ID" value="PQO28428.1"/>
    <property type="molecule type" value="Genomic_DNA"/>
</dbReference>
<sequence>MTSEEIRIAKLRFRDDLFNDTLPFWLDRCIDEEHGGYFTAFDRDGTRLQTDKSVWFQGRFAWMLATIADQVDPREYWLKQARSGIDFLTRHCIDRDGRYFFLVTRDGQPLRKRRYVFSECFAAMAYAAYGKAADSDEHLQMAIDLFRNIRHYTGPDSKLPPKINPRVRAMKSLATPMILIGVGQEVRKATHLQDCNEVIDHCIEEIRRDFMKEDLDCVLENVGMRGEVIDTFDGRLVNPGHSIELAWFLMEEARQRDLPDVASLGQQILDWSLELGWDRQHGGLYYFRDCQGLPCAEYWHDMKFWWPHAEAIIATLLAWRMTGDDKYWNWHKTIFDWSYEHFADPEFGEWFGYLHRDGSLSSTMKGNQWKGPFHLPRMQFYCWQLLEEVIHAQPV</sequence>
<dbReference type="Gene3D" id="1.50.10.10">
    <property type="match status" value="1"/>
</dbReference>
<keyword evidence="2" id="KW-0413">Isomerase</keyword>
<dbReference type="OrthoDB" id="5141876at2"/>
<dbReference type="AlphaFoldDB" id="A0A2S8F8D9"/>
<dbReference type="GO" id="GO:0016853">
    <property type="term" value="F:isomerase activity"/>
    <property type="evidence" value="ECO:0007669"/>
    <property type="project" value="UniProtKB-KW"/>
</dbReference>
<reference evidence="3 4" key="1">
    <citation type="submission" date="2018-02" db="EMBL/GenBank/DDBJ databases">
        <title>Comparative genomes isolates from brazilian mangrove.</title>
        <authorList>
            <person name="Araujo J.E."/>
            <person name="Taketani R.G."/>
            <person name="Silva M.C.P."/>
            <person name="Loureco M.V."/>
            <person name="Andreote F.D."/>
        </authorList>
    </citation>
    <scope>NUCLEOTIDE SEQUENCE [LARGE SCALE GENOMIC DNA]</scope>
    <source>
        <strain evidence="3 4">Hex-1 MGV</strain>
    </source>
</reference>
<evidence type="ECO:0000256" key="1">
    <source>
        <dbReference type="ARBA" id="ARBA00008558"/>
    </source>
</evidence>
<organism evidence="3 4">
    <name type="scientific">Blastopirellula marina</name>
    <dbReference type="NCBI Taxonomy" id="124"/>
    <lineage>
        <taxon>Bacteria</taxon>
        <taxon>Pseudomonadati</taxon>
        <taxon>Planctomycetota</taxon>
        <taxon>Planctomycetia</taxon>
        <taxon>Pirellulales</taxon>
        <taxon>Pirellulaceae</taxon>
        <taxon>Blastopirellula</taxon>
    </lineage>
</organism>
<name>A0A2S8F8D9_9BACT</name>
<dbReference type="PANTHER" id="PTHR15108">
    <property type="entry name" value="N-ACYLGLUCOSAMINE-2-EPIMERASE"/>
    <property type="match status" value="1"/>
</dbReference>
<dbReference type="InterPro" id="IPR012341">
    <property type="entry name" value="6hp_glycosidase-like_sf"/>
</dbReference>
<evidence type="ECO:0000313" key="4">
    <source>
        <dbReference type="Proteomes" id="UP000238322"/>
    </source>
</evidence>
<dbReference type="SUPFAM" id="SSF48208">
    <property type="entry name" value="Six-hairpin glycosidases"/>
    <property type="match status" value="1"/>
</dbReference>
<proteinExistence type="inferred from homology"/>
<comment type="caution">
    <text evidence="3">The sequence shown here is derived from an EMBL/GenBank/DDBJ whole genome shotgun (WGS) entry which is preliminary data.</text>
</comment>
<dbReference type="Proteomes" id="UP000238322">
    <property type="component" value="Unassembled WGS sequence"/>
</dbReference>
<dbReference type="InterPro" id="IPR010819">
    <property type="entry name" value="AGE/CE"/>
</dbReference>
<evidence type="ECO:0000313" key="3">
    <source>
        <dbReference type="EMBL" id="PQO28428.1"/>
    </source>
</evidence>
<evidence type="ECO:0000256" key="2">
    <source>
        <dbReference type="ARBA" id="ARBA00023235"/>
    </source>
</evidence>
<dbReference type="InterPro" id="IPR008928">
    <property type="entry name" value="6-hairpin_glycosidase_sf"/>
</dbReference>
<protein>
    <submittedName>
        <fullName evidence="3">N-acylglucosamine 2-epimerase</fullName>
    </submittedName>
</protein>
<accession>A0A2S8F8D9</accession>